<accession>C8W1X2</accession>
<dbReference type="GO" id="GO:0022857">
    <property type="term" value="F:transmembrane transporter activity"/>
    <property type="evidence" value="ECO:0007669"/>
    <property type="project" value="InterPro"/>
</dbReference>
<feature type="transmembrane region" description="Helical" evidence="6">
    <location>
        <begin position="214"/>
        <end position="234"/>
    </location>
</feature>
<keyword evidence="8" id="KW-1185">Reference proteome</keyword>
<dbReference type="HOGENOM" id="CLU_042763_0_0_9"/>
<feature type="transmembrane region" description="Helical" evidence="6">
    <location>
        <begin position="240"/>
        <end position="258"/>
    </location>
</feature>
<dbReference type="EMBL" id="CP001720">
    <property type="protein sequence ID" value="ACV63593.1"/>
    <property type="molecule type" value="Genomic_DNA"/>
</dbReference>
<keyword evidence="3 6" id="KW-0812">Transmembrane</keyword>
<gene>
    <name evidence="7" type="ordered locus">Dtox_2828</name>
</gene>
<dbReference type="Proteomes" id="UP000002217">
    <property type="component" value="Chromosome"/>
</dbReference>
<keyword evidence="4 6" id="KW-1133">Transmembrane helix</keyword>
<evidence type="ECO:0000313" key="7">
    <source>
        <dbReference type="EMBL" id="ACV63593.1"/>
    </source>
</evidence>
<dbReference type="PANTHER" id="PTHR32196">
    <property type="entry name" value="ABC TRANSPORTER PERMEASE PROTEIN YPHD-RELATED-RELATED"/>
    <property type="match status" value="1"/>
</dbReference>
<dbReference type="eggNOG" id="COG1172">
    <property type="taxonomic scope" value="Bacteria"/>
</dbReference>
<sequence length="328" mass="35469">MVTAFMIDIPLMGLLNDSLNRLFMNGVLVLSLIPMLNSGAGINYGLPIGISAGLLGMCLSVNLKLTGYIGFLAAVTFSLPISIVFGYSYGMVLNKLKGKEEIAGVFIGFSFVFIMSLFWSIAPFNNPQMLWPIGGHGLRPTIGLNNYFAKILNNLWLINIGQFKISIGFLITFLILCLMVYLFFKTKIGLAISVTGENETFARLAGINVSAMRILSTVLSTALGAVGICVYAQSYGFIELYEAPLMMAFPAASAILIGGSTGRKASVRNVIIGTFLFQSVYVITGPVANTMLAPGVSEILRTVITNGIILYALLYEGGKTSIEQKYYY</sequence>
<dbReference type="KEGG" id="dae:Dtox_2828"/>
<dbReference type="InterPro" id="IPR001851">
    <property type="entry name" value="ABC_transp_permease"/>
</dbReference>
<proteinExistence type="predicted"/>
<dbReference type="Pfam" id="PF02653">
    <property type="entry name" value="BPD_transp_2"/>
    <property type="match status" value="1"/>
</dbReference>
<evidence type="ECO:0000313" key="8">
    <source>
        <dbReference type="Proteomes" id="UP000002217"/>
    </source>
</evidence>
<comment type="subcellular location">
    <subcellularLocation>
        <location evidence="1">Cell membrane</location>
        <topology evidence="1">Multi-pass membrane protein</topology>
    </subcellularLocation>
</comment>
<keyword evidence="5 6" id="KW-0472">Membrane</keyword>
<evidence type="ECO:0000256" key="6">
    <source>
        <dbReference type="SAM" id="Phobius"/>
    </source>
</evidence>
<evidence type="ECO:0000256" key="4">
    <source>
        <dbReference type="ARBA" id="ARBA00022989"/>
    </source>
</evidence>
<feature type="transmembrane region" description="Helical" evidence="6">
    <location>
        <begin position="102"/>
        <end position="122"/>
    </location>
</feature>
<name>C8W1X2_DESAS</name>
<dbReference type="OrthoDB" id="5499919at2"/>
<feature type="transmembrane region" description="Helical" evidence="6">
    <location>
        <begin position="20"/>
        <end position="37"/>
    </location>
</feature>
<reference evidence="7 8" key="1">
    <citation type="journal article" date="2009" name="Stand. Genomic Sci.">
        <title>Complete genome sequence of Desulfotomaculum acetoxidans type strain (5575).</title>
        <authorList>
            <person name="Spring S."/>
            <person name="Lapidus A."/>
            <person name="Schroder M."/>
            <person name="Gleim D."/>
            <person name="Sims D."/>
            <person name="Meincke L."/>
            <person name="Glavina Del Rio T."/>
            <person name="Tice H."/>
            <person name="Copeland A."/>
            <person name="Cheng J.F."/>
            <person name="Lucas S."/>
            <person name="Chen F."/>
            <person name="Nolan M."/>
            <person name="Bruce D."/>
            <person name="Goodwin L."/>
            <person name="Pitluck S."/>
            <person name="Ivanova N."/>
            <person name="Mavromatis K."/>
            <person name="Mikhailova N."/>
            <person name="Pati A."/>
            <person name="Chen A."/>
            <person name="Palaniappan K."/>
            <person name="Land M."/>
            <person name="Hauser L."/>
            <person name="Chang Y.J."/>
            <person name="Jeffries C.D."/>
            <person name="Chain P."/>
            <person name="Saunders E."/>
            <person name="Brettin T."/>
            <person name="Detter J.C."/>
            <person name="Goker M."/>
            <person name="Bristow J."/>
            <person name="Eisen J.A."/>
            <person name="Markowitz V."/>
            <person name="Hugenholtz P."/>
            <person name="Kyrpides N.C."/>
            <person name="Klenk H.P."/>
            <person name="Han C."/>
        </authorList>
    </citation>
    <scope>NUCLEOTIDE SEQUENCE [LARGE SCALE GENOMIC DNA]</scope>
    <source>
        <strain evidence="8">ATCC 49208 / DSM 771 / VKM B-1644</strain>
    </source>
</reference>
<dbReference type="AlphaFoldDB" id="C8W1X2"/>
<organism evidence="7 8">
    <name type="scientific">Desulfofarcimen acetoxidans (strain ATCC 49208 / DSM 771 / KCTC 5769 / VKM B-1644 / 5575)</name>
    <name type="common">Desulfotomaculum acetoxidans</name>
    <dbReference type="NCBI Taxonomy" id="485916"/>
    <lineage>
        <taxon>Bacteria</taxon>
        <taxon>Bacillati</taxon>
        <taxon>Bacillota</taxon>
        <taxon>Clostridia</taxon>
        <taxon>Eubacteriales</taxon>
        <taxon>Peptococcaceae</taxon>
        <taxon>Desulfofarcimen</taxon>
    </lineage>
</organism>
<dbReference type="PANTHER" id="PTHR32196:SF15">
    <property type="entry name" value="SUGAR ABC TRANSPORTER PERMEASE PROTEIN"/>
    <property type="match status" value="1"/>
</dbReference>
<evidence type="ECO:0000256" key="2">
    <source>
        <dbReference type="ARBA" id="ARBA00022475"/>
    </source>
</evidence>
<feature type="transmembrane region" description="Helical" evidence="6">
    <location>
        <begin position="69"/>
        <end position="90"/>
    </location>
</feature>
<feature type="transmembrane region" description="Helical" evidence="6">
    <location>
        <begin position="299"/>
        <end position="315"/>
    </location>
</feature>
<dbReference type="GO" id="GO:0005886">
    <property type="term" value="C:plasma membrane"/>
    <property type="evidence" value="ECO:0007669"/>
    <property type="project" value="UniProtKB-SubCell"/>
</dbReference>
<evidence type="ECO:0000256" key="1">
    <source>
        <dbReference type="ARBA" id="ARBA00004651"/>
    </source>
</evidence>
<protein>
    <submittedName>
        <fullName evidence="7">Inner-membrane translocator</fullName>
    </submittedName>
</protein>
<dbReference type="STRING" id="485916.Dtox_2828"/>
<evidence type="ECO:0000256" key="3">
    <source>
        <dbReference type="ARBA" id="ARBA00022692"/>
    </source>
</evidence>
<feature type="transmembrane region" description="Helical" evidence="6">
    <location>
        <begin position="270"/>
        <end position="293"/>
    </location>
</feature>
<evidence type="ECO:0000256" key="5">
    <source>
        <dbReference type="ARBA" id="ARBA00023136"/>
    </source>
</evidence>
<feature type="transmembrane region" description="Helical" evidence="6">
    <location>
        <begin position="165"/>
        <end position="184"/>
    </location>
</feature>
<keyword evidence="2" id="KW-1003">Cell membrane</keyword>